<reference evidence="2 3" key="1">
    <citation type="submission" date="2023-08" db="EMBL/GenBank/DDBJ databases">
        <title>The draft genome sequence of Paracraurococcus sp. LOR1-02.</title>
        <authorList>
            <person name="Kingkaew E."/>
            <person name="Tanasupawat S."/>
        </authorList>
    </citation>
    <scope>NUCLEOTIDE SEQUENCE [LARGE SCALE GENOMIC DNA]</scope>
    <source>
        <strain evidence="2 3">LOR1-02</strain>
    </source>
</reference>
<evidence type="ECO:0000256" key="1">
    <source>
        <dbReference type="SAM" id="Phobius"/>
    </source>
</evidence>
<evidence type="ECO:0000313" key="2">
    <source>
        <dbReference type="EMBL" id="MDO9713041.1"/>
    </source>
</evidence>
<sequence length="57" mass="6143">MARFLEQMEGLVAEVALAAPVRGWVALRLMDAAILMLRVTAILVLLSPLLGLVILLS</sequence>
<dbReference type="Proteomes" id="UP001243009">
    <property type="component" value="Unassembled WGS sequence"/>
</dbReference>
<dbReference type="RefSeq" id="WP_305107902.1">
    <property type="nucleotide sequence ID" value="NZ_JAUTWS010000067.1"/>
</dbReference>
<comment type="caution">
    <text evidence="2">The sequence shown here is derived from an EMBL/GenBank/DDBJ whole genome shotgun (WGS) entry which is preliminary data.</text>
</comment>
<accession>A0ABT9EA57</accession>
<gene>
    <name evidence="2" type="ORF">Q7A36_32230</name>
</gene>
<keyword evidence="1" id="KW-0472">Membrane</keyword>
<evidence type="ECO:0000313" key="3">
    <source>
        <dbReference type="Proteomes" id="UP001243009"/>
    </source>
</evidence>
<name>A0ABT9EA57_9PROT</name>
<keyword evidence="3" id="KW-1185">Reference proteome</keyword>
<organism evidence="2 3">
    <name type="scientific">Paracraurococcus lichenis</name>
    <dbReference type="NCBI Taxonomy" id="3064888"/>
    <lineage>
        <taxon>Bacteria</taxon>
        <taxon>Pseudomonadati</taxon>
        <taxon>Pseudomonadota</taxon>
        <taxon>Alphaproteobacteria</taxon>
        <taxon>Acetobacterales</taxon>
        <taxon>Roseomonadaceae</taxon>
        <taxon>Paracraurococcus</taxon>
    </lineage>
</organism>
<protein>
    <submittedName>
        <fullName evidence="2">Uncharacterized protein</fullName>
    </submittedName>
</protein>
<keyword evidence="1" id="KW-1133">Transmembrane helix</keyword>
<keyword evidence="1" id="KW-0812">Transmembrane</keyword>
<dbReference type="EMBL" id="JAUTWS010000067">
    <property type="protein sequence ID" value="MDO9713041.1"/>
    <property type="molecule type" value="Genomic_DNA"/>
</dbReference>
<feature type="transmembrane region" description="Helical" evidence="1">
    <location>
        <begin position="33"/>
        <end position="56"/>
    </location>
</feature>
<proteinExistence type="predicted"/>